<dbReference type="Proteomes" id="UP000006727">
    <property type="component" value="Chromosome 8"/>
</dbReference>
<dbReference type="EMBL" id="ABEU02000008">
    <property type="protein sequence ID" value="PNR49823.1"/>
    <property type="molecule type" value="Genomic_DNA"/>
</dbReference>
<reference evidence="8" key="3">
    <citation type="submission" date="2020-12" db="UniProtKB">
        <authorList>
            <consortium name="EnsemblPlants"/>
        </authorList>
    </citation>
    <scope>IDENTIFICATION</scope>
</reference>
<comment type="subcellular location">
    <subcellularLocation>
        <location evidence="1">Membrane</location>
        <topology evidence="1">Single-pass membrane protein</topology>
    </subcellularLocation>
</comment>
<dbReference type="OrthoDB" id="1910624at2759"/>
<dbReference type="Gramene" id="Pp3c8_17790V3.2">
    <property type="protein sequence ID" value="PAC:32964840.CDS.1"/>
    <property type="gene ID" value="Pp3c8_17790"/>
</dbReference>
<evidence type="ECO:0000256" key="5">
    <source>
        <dbReference type="SAM" id="Phobius"/>
    </source>
</evidence>
<reference evidence="7 9" key="1">
    <citation type="journal article" date="2008" name="Science">
        <title>The Physcomitrella genome reveals evolutionary insights into the conquest of land by plants.</title>
        <authorList>
            <person name="Rensing S."/>
            <person name="Lang D."/>
            <person name="Zimmer A."/>
            <person name="Terry A."/>
            <person name="Salamov A."/>
            <person name="Shapiro H."/>
            <person name="Nishiyama T."/>
            <person name="Perroud P.-F."/>
            <person name="Lindquist E."/>
            <person name="Kamisugi Y."/>
            <person name="Tanahashi T."/>
            <person name="Sakakibara K."/>
            <person name="Fujita T."/>
            <person name="Oishi K."/>
            <person name="Shin-I T."/>
            <person name="Kuroki Y."/>
            <person name="Toyoda A."/>
            <person name="Suzuki Y."/>
            <person name="Hashimoto A."/>
            <person name="Yamaguchi K."/>
            <person name="Sugano A."/>
            <person name="Kohara Y."/>
            <person name="Fujiyama A."/>
            <person name="Anterola A."/>
            <person name="Aoki S."/>
            <person name="Ashton N."/>
            <person name="Barbazuk W.B."/>
            <person name="Barker E."/>
            <person name="Bennetzen J."/>
            <person name="Bezanilla M."/>
            <person name="Blankenship R."/>
            <person name="Cho S.H."/>
            <person name="Dutcher S."/>
            <person name="Estelle M."/>
            <person name="Fawcett J.A."/>
            <person name="Gundlach H."/>
            <person name="Hanada K."/>
            <person name="Heyl A."/>
            <person name="Hicks K.A."/>
            <person name="Hugh J."/>
            <person name="Lohr M."/>
            <person name="Mayer K."/>
            <person name="Melkozernov A."/>
            <person name="Murata T."/>
            <person name="Nelson D."/>
            <person name="Pils B."/>
            <person name="Prigge M."/>
            <person name="Reiss B."/>
            <person name="Renner T."/>
            <person name="Rombauts S."/>
            <person name="Rushton P."/>
            <person name="Sanderfoot A."/>
            <person name="Schween G."/>
            <person name="Shiu S.-H."/>
            <person name="Stueber K."/>
            <person name="Theodoulou F.L."/>
            <person name="Tu H."/>
            <person name="Van de Peer Y."/>
            <person name="Verrier P.J."/>
            <person name="Waters E."/>
            <person name="Wood A."/>
            <person name="Yang L."/>
            <person name="Cove D."/>
            <person name="Cuming A."/>
            <person name="Hasebe M."/>
            <person name="Lucas S."/>
            <person name="Mishler D.B."/>
            <person name="Reski R."/>
            <person name="Grigoriev I."/>
            <person name="Quatrano R.S."/>
            <person name="Boore J.L."/>
        </authorList>
    </citation>
    <scope>NUCLEOTIDE SEQUENCE [LARGE SCALE GENOMIC DNA]</scope>
    <source>
        <strain evidence="8 9">cv. Gransden 2004</strain>
    </source>
</reference>
<evidence type="ECO:0000256" key="1">
    <source>
        <dbReference type="ARBA" id="ARBA00004167"/>
    </source>
</evidence>
<dbReference type="InterPro" id="IPR004864">
    <property type="entry name" value="LEA_2"/>
</dbReference>
<dbReference type="OMA" id="TVQMEMT"/>
<feature type="transmembrane region" description="Helical" evidence="5">
    <location>
        <begin position="37"/>
        <end position="61"/>
    </location>
</feature>
<dbReference type="EnsemblPlants" id="Pp3c8_17790V3.2">
    <property type="protein sequence ID" value="PAC:32964840.CDS.1"/>
    <property type="gene ID" value="Pp3c8_17790"/>
</dbReference>
<keyword evidence="2 5" id="KW-0812">Transmembrane</keyword>
<evidence type="ECO:0000313" key="9">
    <source>
        <dbReference type="Proteomes" id="UP000006727"/>
    </source>
</evidence>
<keyword evidence="4 5" id="KW-0472">Membrane</keyword>
<evidence type="ECO:0000313" key="8">
    <source>
        <dbReference type="EnsemblPlants" id="PAC:32964839.CDS.1"/>
    </source>
</evidence>
<evidence type="ECO:0000256" key="3">
    <source>
        <dbReference type="ARBA" id="ARBA00022989"/>
    </source>
</evidence>
<accession>A0A2K1K7R7</accession>
<protein>
    <recommendedName>
        <fullName evidence="6">Late embryogenesis abundant protein LEA-2 subgroup domain-containing protein</fullName>
    </recommendedName>
</protein>
<dbReference type="AlphaFoldDB" id="A0A2K1K7R7"/>
<dbReference type="Gene3D" id="2.60.40.1820">
    <property type="match status" value="1"/>
</dbReference>
<proteinExistence type="predicted"/>
<dbReference type="InterPro" id="IPR044839">
    <property type="entry name" value="NDR1-like"/>
</dbReference>
<name>A0A2K1K7R7_PHYPA</name>
<feature type="domain" description="Late embryogenesis abundant protein LEA-2 subgroup" evidence="6">
    <location>
        <begin position="99"/>
        <end position="196"/>
    </location>
</feature>
<evidence type="ECO:0000256" key="2">
    <source>
        <dbReference type="ARBA" id="ARBA00022692"/>
    </source>
</evidence>
<dbReference type="SUPFAM" id="SSF117070">
    <property type="entry name" value="LEA14-like"/>
    <property type="match status" value="1"/>
</dbReference>
<sequence>MGEKLEFQKMTMSPTSVEEQKLKPEKVPLHKRRKCRICCGVCLVVWILLAIVAVVLSLTIFKFRDPRVSLVNAKLQNVTFNLDMLTLSALLNISISADVRVDNPNYYDFKYTNSTIDMKYHVDEVGVVNLGAGTIRSRKTVDLPAVIKVEAISLAVNSLQDLSSNVATLDLDTVMRGRVNLAKIYKKHVTAILNCTLDIFISNQTLKQTVCKQKIKL</sequence>
<gene>
    <name evidence="8" type="primary">LOC112285493</name>
    <name evidence="7" type="ORF">PHYPA_011719</name>
</gene>
<dbReference type="PANTHER" id="PTHR31234:SF65">
    <property type="entry name" value="LATE EMBRYOGENESIS ABUNDANT PROTEIN, LEA_2 SUBGROUP"/>
    <property type="match status" value="1"/>
</dbReference>
<dbReference type="GO" id="GO:0016020">
    <property type="term" value="C:membrane"/>
    <property type="evidence" value="ECO:0007669"/>
    <property type="project" value="UniProtKB-SubCell"/>
</dbReference>
<keyword evidence="9" id="KW-1185">Reference proteome</keyword>
<evidence type="ECO:0000259" key="6">
    <source>
        <dbReference type="Pfam" id="PF03168"/>
    </source>
</evidence>
<dbReference type="PANTHER" id="PTHR31234">
    <property type="entry name" value="LATE EMBRYOGENESIS ABUNDANT (LEA) HYDROXYPROLINE-RICH GLYCOPROTEIN FAMILY"/>
    <property type="match status" value="1"/>
</dbReference>
<dbReference type="Gramene" id="Pp3c8_17790V3.1">
    <property type="protein sequence ID" value="PAC:32964839.CDS.1"/>
    <property type="gene ID" value="Pp3c8_17790"/>
</dbReference>
<dbReference type="Pfam" id="PF03168">
    <property type="entry name" value="LEA_2"/>
    <property type="match status" value="1"/>
</dbReference>
<reference evidence="7 9" key="2">
    <citation type="journal article" date="2018" name="Plant J.">
        <title>The Physcomitrella patens chromosome-scale assembly reveals moss genome structure and evolution.</title>
        <authorList>
            <person name="Lang D."/>
            <person name="Ullrich K.K."/>
            <person name="Murat F."/>
            <person name="Fuchs J."/>
            <person name="Jenkins J."/>
            <person name="Haas F.B."/>
            <person name="Piednoel M."/>
            <person name="Gundlach H."/>
            <person name="Van Bel M."/>
            <person name="Meyberg R."/>
            <person name="Vives C."/>
            <person name="Morata J."/>
            <person name="Symeonidi A."/>
            <person name="Hiss M."/>
            <person name="Muchero W."/>
            <person name="Kamisugi Y."/>
            <person name="Saleh O."/>
            <person name="Blanc G."/>
            <person name="Decker E.L."/>
            <person name="van Gessel N."/>
            <person name="Grimwood J."/>
            <person name="Hayes R.D."/>
            <person name="Graham S.W."/>
            <person name="Gunter L.E."/>
            <person name="McDaniel S.F."/>
            <person name="Hoernstein S.N.W."/>
            <person name="Larsson A."/>
            <person name="Li F.W."/>
            <person name="Perroud P.F."/>
            <person name="Phillips J."/>
            <person name="Ranjan P."/>
            <person name="Rokshar D.S."/>
            <person name="Rothfels C.J."/>
            <person name="Schneider L."/>
            <person name="Shu S."/>
            <person name="Stevenson D.W."/>
            <person name="Thummler F."/>
            <person name="Tillich M."/>
            <person name="Villarreal Aguilar J.C."/>
            <person name="Widiez T."/>
            <person name="Wong G.K."/>
            <person name="Wymore A."/>
            <person name="Zhang Y."/>
            <person name="Zimmer A.D."/>
            <person name="Quatrano R.S."/>
            <person name="Mayer K.F.X."/>
            <person name="Goodstein D."/>
            <person name="Casacuberta J.M."/>
            <person name="Vandepoele K."/>
            <person name="Reski R."/>
            <person name="Cuming A.C."/>
            <person name="Tuskan G.A."/>
            <person name="Maumus F."/>
            <person name="Salse J."/>
            <person name="Schmutz J."/>
            <person name="Rensing S.A."/>
        </authorList>
    </citation>
    <scope>NUCLEOTIDE SEQUENCE [LARGE SCALE GENOMIC DNA]</scope>
    <source>
        <strain evidence="8 9">cv. Gransden 2004</strain>
    </source>
</reference>
<keyword evidence="3 5" id="KW-1133">Transmembrane helix</keyword>
<organism evidence="7">
    <name type="scientific">Physcomitrium patens</name>
    <name type="common">Spreading-leaved earth moss</name>
    <name type="synonym">Physcomitrella patens</name>
    <dbReference type="NCBI Taxonomy" id="3218"/>
    <lineage>
        <taxon>Eukaryota</taxon>
        <taxon>Viridiplantae</taxon>
        <taxon>Streptophyta</taxon>
        <taxon>Embryophyta</taxon>
        <taxon>Bryophyta</taxon>
        <taxon>Bryophytina</taxon>
        <taxon>Bryopsida</taxon>
        <taxon>Funariidae</taxon>
        <taxon>Funariales</taxon>
        <taxon>Funariaceae</taxon>
        <taxon>Physcomitrium</taxon>
    </lineage>
</organism>
<evidence type="ECO:0000313" key="7">
    <source>
        <dbReference type="EMBL" id="PNR49823.1"/>
    </source>
</evidence>
<dbReference type="EnsemblPlants" id="Pp3c8_17790V3.1">
    <property type="protein sequence ID" value="PAC:32964839.CDS.1"/>
    <property type="gene ID" value="Pp3c8_17790"/>
</dbReference>
<dbReference type="KEGG" id="ppp:112285493"/>
<dbReference type="PaxDb" id="3218-PP1S212_30V6.1"/>
<dbReference type="GO" id="GO:0098542">
    <property type="term" value="P:defense response to other organism"/>
    <property type="evidence" value="ECO:0007669"/>
    <property type="project" value="InterPro"/>
</dbReference>
<evidence type="ECO:0000256" key="4">
    <source>
        <dbReference type="ARBA" id="ARBA00023136"/>
    </source>
</evidence>